<keyword evidence="3 6" id="KW-0238">DNA-binding</keyword>
<dbReference type="PANTHER" id="PTHR30146">
    <property type="entry name" value="LACI-RELATED TRANSCRIPTIONAL REPRESSOR"/>
    <property type="match status" value="1"/>
</dbReference>
<protein>
    <submittedName>
        <fullName evidence="6">LacI family DNA-binding transcriptional regulator</fullName>
    </submittedName>
</protein>
<dbReference type="CDD" id="cd01392">
    <property type="entry name" value="HTH_LacI"/>
    <property type="match status" value="1"/>
</dbReference>
<dbReference type="InterPro" id="IPR028082">
    <property type="entry name" value="Peripla_BP_I"/>
</dbReference>
<evidence type="ECO:0000313" key="6">
    <source>
        <dbReference type="EMBL" id="GAA4430116.1"/>
    </source>
</evidence>
<dbReference type="PANTHER" id="PTHR30146:SF148">
    <property type="entry name" value="HTH-TYPE TRANSCRIPTIONAL REPRESSOR PURR-RELATED"/>
    <property type="match status" value="1"/>
</dbReference>
<evidence type="ECO:0000259" key="5">
    <source>
        <dbReference type="PROSITE" id="PS50932"/>
    </source>
</evidence>
<dbReference type="GO" id="GO:0003677">
    <property type="term" value="F:DNA binding"/>
    <property type="evidence" value="ECO:0007669"/>
    <property type="project" value="UniProtKB-KW"/>
</dbReference>
<dbReference type="Proteomes" id="UP001500622">
    <property type="component" value="Unassembled WGS sequence"/>
</dbReference>
<dbReference type="SMART" id="SM00354">
    <property type="entry name" value="HTH_LACI"/>
    <property type="match status" value="1"/>
</dbReference>
<evidence type="ECO:0000256" key="4">
    <source>
        <dbReference type="ARBA" id="ARBA00023163"/>
    </source>
</evidence>
<keyword evidence="2" id="KW-0805">Transcription regulation</keyword>
<dbReference type="SUPFAM" id="SSF53822">
    <property type="entry name" value="Periplasmic binding protein-like I"/>
    <property type="match status" value="1"/>
</dbReference>
<dbReference type="PROSITE" id="PS50932">
    <property type="entry name" value="HTH_LACI_2"/>
    <property type="match status" value="1"/>
</dbReference>
<dbReference type="EMBL" id="BAABGN010000013">
    <property type="protein sequence ID" value="GAA4430116.1"/>
    <property type="molecule type" value="Genomic_DNA"/>
</dbReference>
<evidence type="ECO:0000256" key="1">
    <source>
        <dbReference type="ARBA" id="ARBA00022491"/>
    </source>
</evidence>
<comment type="caution">
    <text evidence="6">The sequence shown here is derived from an EMBL/GenBank/DDBJ whole genome shotgun (WGS) entry which is preliminary data.</text>
</comment>
<dbReference type="Gene3D" id="3.40.50.2300">
    <property type="match status" value="2"/>
</dbReference>
<dbReference type="Gene3D" id="1.10.260.40">
    <property type="entry name" value="lambda repressor-like DNA-binding domains"/>
    <property type="match status" value="1"/>
</dbReference>
<dbReference type="Pfam" id="PF00532">
    <property type="entry name" value="Peripla_BP_1"/>
    <property type="match status" value="1"/>
</dbReference>
<keyword evidence="1" id="KW-0678">Repressor</keyword>
<reference evidence="7" key="1">
    <citation type="journal article" date="2019" name="Int. J. Syst. Evol. Microbiol.">
        <title>The Global Catalogue of Microorganisms (GCM) 10K type strain sequencing project: providing services to taxonomists for standard genome sequencing and annotation.</title>
        <authorList>
            <consortium name="The Broad Institute Genomics Platform"/>
            <consortium name="The Broad Institute Genome Sequencing Center for Infectious Disease"/>
            <person name="Wu L."/>
            <person name="Ma J."/>
        </authorList>
    </citation>
    <scope>NUCLEOTIDE SEQUENCE [LARGE SCALE GENOMIC DNA]</scope>
    <source>
        <strain evidence="7">JCM 17810</strain>
    </source>
</reference>
<dbReference type="Pfam" id="PF00356">
    <property type="entry name" value="LacI"/>
    <property type="match status" value="1"/>
</dbReference>
<evidence type="ECO:0000256" key="3">
    <source>
        <dbReference type="ARBA" id="ARBA00023125"/>
    </source>
</evidence>
<dbReference type="RefSeq" id="WP_345217544.1">
    <property type="nucleotide sequence ID" value="NZ_BAABGN010000013.1"/>
</dbReference>
<dbReference type="SUPFAM" id="SSF47413">
    <property type="entry name" value="lambda repressor-like DNA-binding domains"/>
    <property type="match status" value="1"/>
</dbReference>
<dbReference type="InterPro" id="IPR000843">
    <property type="entry name" value="HTH_LacI"/>
</dbReference>
<accession>A0ABP8LJU5</accession>
<organism evidence="6 7">
    <name type="scientific">Georgenia halophila</name>
    <dbReference type="NCBI Taxonomy" id="620889"/>
    <lineage>
        <taxon>Bacteria</taxon>
        <taxon>Bacillati</taxon>
        <taxon>Actinomycetota</taxon>
        <taxon>Actinomycetes</taxon>
        <taxon>Micrococcales</taxon>
        <taxon>Bogoriellaceae</taxon>
        <taxon>Georgenia</taxon>
    </lineage>
</organism>
<gene>
    <name evidence="6" type="ORF">GCM10023169_33130</name>
</gene>
<dbReference type="PROSITE" id="PS00356">
    <property type="entry name" value="HTH_LACI_1"/>
    <property type="match status" value="1"/>
</dbReference>
<evidence type="ECO:0000313" key="7">
    <source>
        <dbReference type="Proteomes" id="UP001500622"/>
    </source>
</evidence>
<dbReference type="PRINTS" id="PR00036">
    <property type="entry name" value="HTHLACI"/>
</dbReference>
<keyword evidence="7" id="KW-1185">Reference proteome</keyword>
<feature type="domain" description="HTH lacI-type" evidence="5">
    <location>
        <begin position="2"/>
        <end position="55"/>
    </location>
</feature>
<dbReference type="CDD" id="cd06267">
    <property type="entry name" value="PBP1_LacI_sugar_binding-like"/>
    <property type="match status" value="1"/>
</dbReference>
<name>A0ABP8LJU5_9MICO</name>
<keyword evidence="4" id="KW-0804">Transcription</keyword>
<dbReference type="InterPro" id="IPR010982">
    <property type="entry name" value="Lambda_DNA-bd_dom_sf"/>
</dbReference>
<evidence type="ECO:0000256" key="2">
    <source>
        <dbReference type="ARBA" id="ARBA00023015"/>
    </source>
</evidence>
<sequence>MARIVDVAALAGVSTATVSRVLNGKPVRADLEAAVRRAVDELGYSPNRTARSLRRQHSEVLALVLPDIENPFFTSLARGVEDVAQESGLSVVLCNTDEDPDKQEQYLQIAEDENMVGVILAPAGRSPLLARLVERDRAVVIVDRAVPDDVDQVTFDNLELGRRATQSLIDRGYTRIACVTGPEETPTAVARAQAWRETLESAGLPAPDDLLVHANFRVDGGQSAMTELLELSSPPDAVLATNNLVGVGALRVLAATERGDVGLGIIGDLPFVTSSVDNVSLLQLRPREMGLTAARMLVERIRGDAGPARRVVQPTLPVTLGSPGT</sequence>
<dbReference type="InterPro" id="IPR001761">
    <property type="entry name" value="Peripla_BP/Lac1_sug-bd_dom"/>
</dbReference>
<proteinExistence type="predicted"/>